<accession>A0A917L078</accession>
<dbReference type="InterPro" id="IPR039424">
    <property type="entry name" value="SBP_5"/>
</dbReference>
<comment type="similarity">
    <text evidence="2">Belongs to the bacterial solute-binding protein 5 family.</text>
</comment>
<keyword evidence="8" id="KW-1185">Reference proteome</keyword>
<dbReference type="GO" id="GO:1904680">
    <property type="term" value="F:peptide transmembrane transporter activity"/>
    <property type="evidence" value="ECO:0007669"/>
    <property type="project" value="TreeGrafter"/>
</dbReference>
<dbReference type="EMBL" id="BMKW01000014">
    <property type="protein sequence ID" value="GGJ35708.1"/>
    <property type="molecule type" value="Genomic_DNA"/>
</dbReference>
<reference evidence="7" key="1">
    <citation type="journal article" date="2014" name="Int. J. Syst. Evol. Microbiol.">
        <title>Complete genome sequence of Corynebacterium casei LMG S-19264T (=DSM 44701T), isolated from a smear-ripened cheese.</title>
        <authorList>
            <consortium name="US DOE Joint Genome Institute (JGI-PGF)"/>
            <person name="Walter F."/>
            <person name="Albersmeier A."/>
            <person name="Kalinowski J."/>
            <person name="Ruckert C."/>
        </authorList>
    </citation>
    <scope>NUCLEOTIDE SEQUENCE</scope>
    <source>
        <strain evidence="7">CGMCC 1.3617</strain>
    </source>
</reference>
<dbReference type="AlphaFoldDB" id="A0A917L078"/>
<dbReference type="PIRSF" id="PIRSF002741">
    <property type="entry name" value="MppA"/>
    <property type="match status" value="1"/>
</dbReference>
<reference evidence="7" key="2">
    <citation type="submission" date="2020-09" db="EMBL/GenBank/DDBJ databases">
        <authorList>
            <person name="Sun Q."/>
            <person name="Zhou Y."/>
        </authorList>
    </citation>
    <scope>NUCLEOTIDE SEQUENCE</scope>
    <source>
        <strain evidence="7">CGMCC 1.3617</strain>
    </source>
</reference>
<dbReference type="RefSeq" id="WP_188971829.1">
    <property type="nucleotide sequence ID" value="NZ_BMKW01000014.1"/>
</dbReference>
<dbReference type="GO" id="GO:0030288">
    <property type="term" value="C:outer membrane-bounded periplasmic space"/>
    <property type="evidence" value="ECO:0007669"/>
    <property type="project" value="UniProtKB-ARBA"/>
</dbReference>
<dbReference type="GO" id="GO:0043190">
    <property type="term" value="C:ATP-binding cassette (ABC) transporter complex"/>
    <property type="evidence" value="ECO:0007669"/>
    <property type="project" value="InterPro"/>
</dbReference>
<name>A0A917L078_9PROT</name>
<dbReference type="InterPro" id="IPR000914">
    <property type="entry name" value="SBP_5_dom"/>
</dbReference>
<feature type="chain" id="PRO_5037173705" evidence="5">
    <location>
        <begin position="30"/>
        <end position="530"/>
    </location>
</feature>
<sequence>MRHLAPRLRLHWAVPLAALLVATAKTAMAQSLTLALAATPTAVDPHFHNLVPNNAIAAHVFDRLVHQDERQALTPGLAESWHALSDTEWEFRLRGGVAFHDGSPVEAEDVAASLRRVPAVPNSPGPFTQFVRGIDSVEVLDARTLRIKTRGPQPLLPTDLSVIAIIPRRFETASTAEFRSGAAMIGSGPFRFESFTPGDRVVLARNDAYWGGAPAWARATLRIVPNDSARVAGLLAGDVDGIEAAPISQLDALQRRQDMRLWRTTSNRVMFISFDTFREVTPEAAARDGQPLPANPLRDVRVRRAISMAINRPAIVERLMSGQAIAAGGLLAEGFFGASPHLPPPAFDPDGARRLLREAGYPNGFRLTIHGPNDRFPNDEQILQAVAQMLTRVGIELRAEAMPFNIILSQGGPPNHAFSAMLLGWGSNTGEASSPLRGLLATPDRGRGLGVANRGRYSNPALDEIIIRALGTVDDGSRRALLEEAQDRAMADQALVPILYQVNIWATRNTLAYVPRADEFTLARFFTPAH</sequence>
<evidence type="ECO:0000256" key="5">
    <source>
        <dbReference type="SAM" id="SignalP"/>
    </source>
</evidence>
<comment type="caution">
    <text evidence="7">The sequence shown here is derived from an EMBL/GenBank/DDBJ whole genome shotgun (WGS) entry which is preliminary data.</text>
</comment>
<evidence type="ECO:0000259" key="6">
    <source>
        <dbReference type="Pfam" id="PF00496"/>
    </source>
</evidence>
<dbReference type="Pfam" id="PF00496">
    <property type="entry name" value="SBP_bac_5"/>
    <property type="match status" value="1"/>
</dbReference>
<evidence type="ECO:0000313" key="8">
    <source>
        <dbReference type="Proteomes" id="UP000661507"/>
    </source>
</evidence>
<dbReference type="SUPFAM" id="SSF53850">
    <property type="entry name" value="Periplasmic binding protein-like II"/>
    <property type="match status" value="1"/>
</dbReference>
<dbReference type="Gene3D" id="3.10.105.10">
    <property type="entry name" value="Dipeptide-binding Protein, Domain 3"/>
    <property type="match status" value="1"/>
</dbReference>
<gene>
    <name evidence="7" type="ORF">GCM10011320_49340</name>
</gene>
<evidence type="ECO:0000256" key="3">
    <source>
        <dbReference type="ARBA" id="ARBA00022448"/>
    </source>
</evidence>
<dbReference type="GO" id="GO:0015833">
    <property type="term" value="P:peptide transport"/>
    <property type="evidence" value="ECO:0007669"/>
    <property type="project" value="TreeGrafter"/>
</dbReference>
<keyword evidence="3" id="KW-0813">Transport</keyword>
<dbReference type="CDD" id="cd08498">
    <property type="entry name" value="PBP2_NikA_DppA_OppA_like_2"/>
    <property type="match status" value="1"/>
</dbReference>
<dbReference type="Proteomes" id="UP000661507">
    <property type="component" value="Unassembled WGS sequence"/>
</dbReference>
<comment type="subcellular location">
    <subcellularLocation>
        <location evidence="1">Periplasm</location>
    </subcellularLocation>
</comment>
<evidence type="ECO:0000256" key="2">
    <source>
        <dbReference type="ARBA" id="ARBA00005695"/>
    </source>
</evidence>
<evidence type="ECO:0000313" key="7">
    <source>
        <dbReference type="EMBL" id="GGJ35708.1"/>
    </source>
</evidence>
<evidence type="ECO:0000256" key="1">
    <source>
        <dbReference type="ARBA" id="ARBA00004418"/>
    </source>
</evidence>
<feature type="domain" description="Solute-binding protein family 5" evidence="6">
    <location>
        <begin position="73"/>
        <end position="441"/>
    </location>
</feature>
<dbReference type="InterPro" id="IPR030678">
    <property type="entry name" value="Peptide/Ni-bd"/>
</dbReference>
<protein>
    <submittedName>
        <fullName evidence="7">ABC transporter substrate-binding protein</fullName>
    </submittedName>
</protein>
<keyword evidence="4 5" id="KW-0732">Signal</keyword>
<feature type="signal peptide" evidence="5">
    <location>
        <begin position="1"/>
        <end position="29"/>
    </location>
</feature>
<dbReference type="Gene3D" id="3.90.76.10">
    <property type="entry name" value="Dipeptide-binding Protein, Domain 1"/>
    <property type="match status" value="1"/>
</dbReference>
<organism evidence="7 8">
    <name type="scientific">Neoroseomonas lacus</name>
    <dbReference type="NCBI Taxonomy" id="287609"/>
    <lineage>
        <taxon>Bacteria</taxon>
        <taxon>Pseudomonadati</taxon>
        <taxon>Pseudomonadota</taxon>
        <taxon>Alphaproteobacteria</taxon>
        <taxon>Acetobacterales</taxon>
        <taxon>Acetobacteraceae</taxon>
        <taxon>Neoroseomonas</taxon>
    </lineage>
</organism>
<dbReference type="PANTHER" id="PTHR30290">
    <property type="entry name" value="PERIPLASMIC BINDING COMPONENT OF ABC TRANSPORTER"/>
    <property type="match status" value="1"/>
</dbReference>
<dbReference type="Gene3D" id="3.40.190.10">
    <property type="entry name" value="Periplasmic binding protein-like II"/>
    <property type="match status" value="1"/>
</dbReference>
<evidence type="ECO:0000256" key="4">
    <source>
        <dbReference type="ARBA" id="ARBA00022729"/>
    </source>
</evidence>
<proteinExistence type="inferred from homology"/>
<dbReference type="PANTHER" id="PTHR30290:SF9">
    <property type="entry name" value="OLIGOPEPTIDE-BINDING PROTEIN APPA"/>
    <property type="match status" value="1"/>
</dbReference>